<proteinExistence type="predicted"/>
<evidence type="ECO:0000256" key="1">
    <source>
        <dbReference type="ARBA" id="ARBA00004123"/>
    </source>
</evidence>
<dbReference type="PROSITE" id="PS00598">
    <property type="entry name" value="CHROMO_1"/>
    <property type="match status" value="1"/>
</dbReference>
<comment type="caution">
    <text evidence="4">The sequence shown here is derived from an EMBL/GenBank/DDBJ whole genome shotgun (WGS) entry which is preliminary data.</text>
</comment>
<dbReference type="SMART" id="SM00298">
    <property type="entry name" value="CHROMO"/>
    <property type="match status" value="1"/>
</dbReference>
<evidence type="ECO:0000259" key="3">
    <source>
        <dbReference type="PROSITE" id="PS50013"/>
    </source>
</evidence>
<dbReference type="EMBL" id="JAPFFF010000001">
    <property type="protein sequence ID" value="KAK8899860.1"/>
    <property type="molecule type" value="Genomic_DNA"/>
</dbReference>
<keyword evidence="5" id="KW-1185">Reference proteome</keyword>
<gene>
    <name evidence="4" type="ORF">M9Y10_002183</name>
</gene>
<dbReference type="InterPro" id="IPR016197">
    <property type="entry name" value="Chromo-like_dom_sf"/>
</dbReference>
<dbReference type="InterPro" id="IPR023779">
    <property type="entry name" value="Chromodomain_CS"/>
</dbReference>
<reference evidence="4 5" key="1">
    <citation type="submission" date="2024-04" db="EMBL/GenBank/DDBJ databases">
        <title>Tritrichomonas musculus Genome.</title>
        <authorList>
            <person name="Alves-Ferreira E."/>
            <person name="Grigg M."/>
            <person name="Lorenzi H."/>
            <person name="Galac M."/>
        </authorList>
    </citation>
    <scope>NUCLEOTIDE SEQUENCE [LARGE SCALE GENOMIC DNA]</scope>
    <source>
        <strain evidence="4 5">EAF2021</strain>
    </source>
</reference>
<dbReference type="Pfam" id="PF00385">
    <property type="entry name" value="Chromo"/>
    <property type="match status" value="1"/>
</dbReference>
<sequence length="138" mass="16817">MEFDFNDEKDDKKQIERILCDRLKNRFTQYLVKWKNLPHSENSWVDEIALVEYEDILQEYLKNKNELVKIRQDFPKNAMKPHTIIDAYRSKQKIYYVIRYDENGTTEEIEAKDMHKINIMECIEFLEQKKEFKTGKTS</sequence>
<evidence type="ECO:0000313" key="4">
    <source>
        <dbReference type="EMBL" id="KAK8899860.1"/>
    </source>
</evidence>
<organism evidence="4 5">
    <name type="scientific">Tritrichomonas musculus</name>
    <dbReference type="NCBI Taxonomy" id="1915356"/>
    <lineage>
        <taxon>Eukaryota</taxon>
        <taxon>Metamonada</taxon>
        <taxon>Parabasalia</taxon>
        <taxon>Tritrichomonadida</taxon>
        <taxon>Tritrichomonadidae</taxon>
        <taxon>Tritrichomonas</taxon>
    </lineage>
</organism>
<dbReference type="Proteomes" id="UP001470230">
    <property type="component" value="Unassembled WGS sequence"/>
</dbReference>
<evidence type="ECO:0000256" key="2">
    <source>
        <dbReference type="ARBA" id="ARBA00023242"/>
    </source>
</evidence>
<dbReference type="InterPro" id="IPR023780">
    <property type="entry name" value="Chromo_domain"/>
</dbReference>
<dbReference type="InterPro" id="IPR000953">
    <property type="entry name" value="Chromo/chromo_shadow_dom"/>
</dbReference>
<accession>A0ABR2L929</accession>
<feature type="domain" description="Chromo" evidence="3">
    <location>
        <begin position="13"/>
        <end position="72"/>
    </location>
</feature>
<keyword evidence="2" id="KW-0539">Nucleus</keyword>
<dbReference type="SUPFAM" id="SSF54160">
    <property type="entry name" value="Chromo domain-like"/>
    <property type="match status" value="1"/>
</dbReference>
<name>A0ABR2L929_9EUKA</name>
<evidence type="ECO:0000313" key="5">
    <source>
        <dbReference type="Proteomes" id="UP001470230"/>
    </source>
</evidence>
<dbReference type="Gene3D" id="2.40.50.40">
    <property type="match status" value="1"/>
</dbReference>
<dbReference type="CDD" id="cd00024">
    <property type="entry name" value="CD_CSD"/>
    <property type="match status" value="1"/>
</dbReference>
<dbReference type="PROSITE" id="PS50013">
    <property type="entry name" value="CHROMO_2"/>
    <property type="match status" value="1"/>
</dbReference>
<comment type="subcellular location">
    <subcellularLocation>
        <location evidence="1">Nucleus</location>
    </subcellularLocation>
</comment>
<protein>
    <recommendedName>
        <fullName evidence="3">Chromo domain-containing protein</fullName>
    </recommendedName>
</protein>